<dbReference type="EMBL" id="FOPJ01000011">
    <property type="protein sequence ID" value="SFG71324.1"/>
    <property type="molecule type" value="Genomic_DNA"/>
</dbReference>
<evidence type="ECO:0000313" key="1">
    <source>
        <dbReference type="EMBL" id="SFG71324.1"/>
    </source>
</evidence>
<accession>A0A1I2U2N2</accession>
<evidence type="ECO:0000313" key="2">
    <source>
        <dbReference type="Proteomes" id="UP000199065"/>
    </source>
</evidence>
<dbReference type="Proteomes" id="UP000199065">
    <property type="component" value="Unassembled WGS sequence"/>
</dbReference>
<organism evidence="1 2">
    <name type="scientific">Corynebacterium spheniscorum</name>
    <dbReference type="NCBI Taxonomy" id="185761"/>
    <lineage>
        <taxon>Bacteria</taxon>
        <taxon>Bacillati</taxon>
        <taxon>Actinomycetota</taxon>
        <taxon>Actinomycetes</taxon>
        <taxon>Mycobacteriales</taxon>
        <taxon>Corynebacteriaceae</taxon>
        <taxon>Corynebacterium</taxon>
    </lineage>
</organism>
<dbReference type="OrthoDB" id="3418622at2"/>
<keyword evidence="2" id="KW-1185">Reference proteome</keyword>
<dbReference type="AlphaFoldDB" id="A0A1I2U2N2"/>
<proteinExistence type="predicted"/>
<gene>
    <name evidence="1" type="ORF">SAMN05660282_01710</name>
</gene>
<dbReference type="RefSeq" id="WP_092286408.1">
    <property type="nucleotide sequence ID" value="NZ_VXKI01000012.1"/>
</dbReference>
<reference evidence="1 2" key="1">
    <citation type="submission" date="2016-10" db="EMBL/GenBank/DDBJ databases">
        <authorList>
            <person name="de Groot N.N."/>
        </authorList>
    </citation>
    <scope>NUCLEOTIDE SEQUENCE [LARGE SCALE GENOMIC DNA]</scope>
    <source>
        <strain>J11</strain>
        <strain evidence="2">PG 39</strain>
    </source>
</reference>
<name>A0A1I2U2N2_9CORY</name>
<protein>
    <submittedName>
        <fullName evidence="1">Abi-like protein</fullName>
    </submittedName>
</protein>
<dbReference type="STRING" id="185761.SAMN05660282_01710"/>
<sequence length="238" mass="27674">MFHDIDQSGAFCHTDYHTPDSVASLDSLENWFSTPRLHRYAAATRPDLLYIWNTRLSKAFLEDVGHVEVLLRNFIHHRLAKDCGQDDWYHATTRYRFNQPFQRSVAKVERQLRNRGRDATPDQVIAELSFDSWRFLLTQRHEVTIWRALINLKNGGMPHYRSRNRADFESDVELIRRLRNRASHQEPLILEAGPTTAEAEQLDAYAAALENTAARIDPDGAQWIIANSRVEAIRKLRP</sequence>